<reference evidence="2" key="2">
    <citation type="submission" date="2010-02" db="EMBL/GenBank/DDBJ databases">
        <title>Complete genome sequence of Marinobacter adhaerens type strain (HP15).</title>
        <authorList>
            <person name="Gaerdes A.A.M."/>
            <person name="Kaeppel E."/>
            <person name="Shezad A."/>
            <person name="Seebah S."/>
            <person name="Teeling H."/>
            <person name="Yarza P."/>
            <person name="Gloeckner F.O."/>
            <person name="Ullrich M.S."/>
        </authorList>
    </citation>
    <scope>NUCLEOTIDE SEQUENCE [LARGE SCALE GENOMIC DNA]</scope>
    <source>
        <strain evidence="2">DSM 23420 / HP15</strain>
    </source>
</reference>
<evidence type="ECO:0000313" key="1">
    <source>
        <dbReference type="EMBL" id="ADP95929.1"/>
    </source>
</evidence>
<sequence>MGCSVRQSKFLAEDMGSLKVSEGCLEIARPFRNACRFKLRKIGRLQFTVH</sequence>
<organism evidence="1 2">
    <name type="scientific">Marinobacter adhaerens (strain DSM 23420 / HP15)</name>
    <dbReference type="NCBI Taxonomy" id="225937"/>
    <lineage>
        <taxon>Bacteria</taxon>
        <taxon>Pseudomonadati</taxon>
        <taxon>Pseudomonadota</taxon>
        <taxon>Gammaproteobacteria</taxon>
        <taxon>Pseudomonadales</taxon>
        <taxon>Marinobacteraceae</taxon>
        <taxon>Marinobacter</taxon>
    </lineage>
</organism>
<evidence type="ECO:0000313" key="2">
    <source>
        <dbReference type="Proteomes" id="UP000007077"/>
    </source>
</evidence>
<proteinExistence type="predicted"/>
<dbReference type="KEGG" id="mad:HP15_165"/>
<dbReference type="EMBL" id="CP001978">
    <property type="protein sequence ID" value="ADP95929.1"/>
    <property type="molecule type" value="Genomic_DNA"/>
</dbReference>
<dbReference type="STRING" id="225937.HP15_165"/>
<name>E4PJB0_MARAH</name>
<gene>
    <name evidence="1" type="ordered locus">HP15_165</name>
</gene>
<dbReference type="Proteomes" id="UP000007077">
    <property type="component" value="Chromosome"/>
</dbReference>
<reference evidence="1 2" key="1">
    <citation type="journal article" date="2010" name="Stand. Genomic Sci.">
        <title>Complete genome sequence of Marinobacter adhaerens type strain (HP15), a diatom-interacting marine microorganism.</title>
        <authorList>
            <person name="Gardes A."/>
            <person name="Kaeppel E."/>
            <person name="Shehzad A."/>
            <person name="Seebah S."/>
            <person name="Teeling H."/>
            <person name="Yarza P."/>
            <person name="Glockner F.O."/>
            <person name="Grossart H.P."/>
            <person name="Ullrich M.S."/>
        </authorList>
    </citation>
    <scope>NUCLEOTIDE SEQUENCE [LARGE SCALE GENOMIC DNA]</scope>
    <source>
        <strain evidence="2">DSM 23420 / HP15</strain>
    </source>
</reference>
<dbReference type="AlphaFoldDB" id="E4PJB0"/>
<dbReference type="HOGENOM" id="CLU_3119532_0_0_6"/>
<accession>E4PJB0</accession>
<protein>
    <submittedName>
        <fullName evidence="1">Uncharacterized protein</fullName>
    </submittedName>
</protein>